<keyword evidence="6 11" id="KW-0548">Nucleotidyltransferase</keyword>
<evidence type="ECO:0000256" key="7">
    <source>
        <dbReference type="ARBA" id="ARBA00023163"/>
    </source>
</evidence>
<dbReference type="GO" id="GO:0003899">
    <property type="term" value="F:DNA-directed RNA polymerase activity"/>
    <property type="evidence" value="ECO:0007669"/>
    <property type="project" value="UniProtKB-EC"/>
</dbReference>
<dbReference type="HAMAP" id="MF_00366">
    <property type="entry name" value="RNApol_bact_RpoZ"/>
    <property type="match status" value="1"/>
</dbReference>
<proteinExistence type="inferred from homology"/>
<dbReference type="GO" id="GO:0000428">
    <property type="term" value="C:DNA-directed RNA polymerase complex"/>
    <property type="evidence" value="ECO:0007669"/>
    <property type="project" value="UniProtKB-KW"/>
</dbReference>
<keyword evidence="13" id="KW-1185">Reference proteome</keyword>
<evidence type="ECO:0000256" key="8">
    <source>
        <dbReference type="ARBA" id="ARBA00029924"/>
    </source>
</evidence>
<evidence type="ECO:0000256" key="5">
    <source>
        <dbReference type="ARBA" id="ARBA00022679"/>
    </source>
</evidence>
<evidence type="ECO:0000256" key="2">
    <source>
        <dbReference type="ARBA" id="ARBA00012418"/>
    </source>
</evidence>
<dbReference type="PANTHER" id="PTHR34476:SF1">
    <property type="entry name" value="DNA-DIRECTED RNA POLYMERASE SUBUNIT OMEGA"/>
    <property type="match status" value="1"/>
</dbReference>
<evidence type="ECO:0000256" key="3">
    <source>
        <dbReference type="ARBA" id="ARBA00013725"/>
    </source>
</evidence>
<comment type="catalytic activity">
    <reaction evidence="10 11">
        <text>RNA(n) + a ribonucleoside 5'-triphosphate = RNA(n+1) + diphosphate</text>
        <dbReference type="Rhea" id="RHEA:21248"/>
        <dbReference type="Rhea" id="RHEA-COMP:14527"/>
        <dbReference type="Rhea" id="RHEA-COMP:17342"/>
        <dbReference type="ChEBI" id="CHEBI:33019"/>
        <dbReference type="ChEBI" id="CHEBI:61557"/>
        <dbReference type="ChEBI" id="CHEBI:140395"/>
        <dbReference type="EC" id="2.7.7.6"/>
    </reaction>
</comment>
<comment type="function">
    <text evidence="11">Promotes RNA polymerase assembly. Latches the N- and C-terminal regions of the beta' subunit thereby facilitating its interaction with the beta and alpha subunits.</text>
</comment>
<dbReference type="RefSeq" id="WP_418891830.1">
    <property type="nucleotide sequence ID" value="NZ_JBEUWX010000002.1"/>
</dbReference>
<dbReference type="Gene3D" id="3.90.940.10">
    <property type="match status" value="1"/>
</dbReference>
<dbReference type="InterPro" id="IPR006110">
    <property type="entry name" value="Pol_omega/Rpo6/RPB6"/>
</dbReference>
<comment type="subunit">
    <text evidence="11">The RNAP catalytic core consists of 2 alpha, 1 beta, 1 beta' and 1 omega subunit. When a sigma factor is associated with the core the holoenzyme is formed, which can initiate transcription.</text>
</comment>
<evidence type="ECO:0000256" key="6">
    <source>
        <dbReference type="ARBA" id="ARBA00022695"/>
    </source>
</evidence>
<organism evidence="12 13">
    <name type="scientific">Dentiradicibacter hellwigii</name>
    <dbReference type="NCBI Taxonomy" id="3149053"/>
    <lineage>
        <taxon>Bacteria</taxon>
        <taxon>Pseudomonadati</taxon>
        <taxon>Pseudomonadota</taxon>
        <taxon>Betaproteobacteria</taxon>
        <taxon>Rhodocyclales</taxon>
        <taxon>Rhodocyclaceae</taxon>
        <taxon>Dentiradicibacter</taxon>
    </lineage>
</organism>
<evidence type="ECO:0000313" key="13">
    <source>
        <dbReference type="Proteomes" id="UP001574673"/>
    </source>
</evidence>
<dbReference type="Proteomes" id="UP001574673">
    <property type="component" value="Unassembled WGS sequence"/>
</dbReference>
<evidence type="ECO:0000313" key="12">
    <source>
        <dbReference type="EMBL" id="MFA9950797.1"/>
    </source>
</evidence>
<keyword evidence="7 11" id="KW-0804">Transcription</keyword>
<dbReference type="NCBIfam" id="TIGR00690">
    <property type="entry name" value="rpoZ"/>
    <property type="match status" value="1"/>
</dbReference>
<dbReference type="Pfam" id="PF01192">
    <property type="entry name" value="RNA_pol_Rpb6"/>
    <property type="match status" value="1"/>
</dbReference>
<gene>
    <name evidence="11 12" type="primary">rpoZ</name>
    <name evidence="12" type="ORF">ABCS64_10775</name>
</gene>
<keyword evidence="4 11" id="KW-0240">DNA-directed RNA polymerase</keyword>
<sequence length="68" mass="7609">MARVTVEDCIHAIPNRFQMTLAATYRARQITSGATPMVEADRDKPTVIALRELSQGLYGLEMLNRSKT</sequence>
<dbReference type="InterPro" id="IPR003716">
    <property type="entry name" value="DNA-dir_RNA_pol_omega"/>
</dbReference>
<keyword evidence="5 11" id="KW-0808">Transferase</keyword>
<evidence type="ECO:0000256" key="4">
    <source>
        <dbReference type="ARBA" id="ARBA00022478"/>
    </source>
</evidence>
<evidence type="ECO:0000256" key="11">
    <source>
        <dbReference type="HAMAP-Rule" id="MF_00366"/>
    </source>
</evidence>
<comment type="caution">
    <text evidence="12">The sequence shown here is derived from an EMBL/GenBank/DDBJ whole genome shotgun (WGS) entry which is preliminary data.</text>
</comment>
<evidence type="ECO:0000256" key="10">
    <source>
        <dbReference type="ARBA" id="ARBA00048552"/>
    </source>
</evidence>
<dbReference type="SUPFAM" id="SSF63562">
    <property type="entry name" value="RPB6/omega subunit-like"/>
    <property type="match status" value="1"/>
</dbReference>
<dbReference type="PANTHER" id="PTHR34476">
    <property type="entry name" value="DNA-DIRECTED RNA POLYMERASE SUBUNIT OMEGA"/>
    <property type="match status" value="1"/>
</dbReference>
<dbReference type="SMART" id="SM01409">
    <property type="entry name" value="RNA_pol_Rpb6"/>
    <property type="match status" value="1"/>
</dbReference>
<dbReference type="InterPro" id="IPR036161">
    <property type="entry name" value="RPB6/omega-like_sf"/>
</dbReference>
<comment type="similarity">
    <text evidence="1 11">Belongs to the RNA polymerase subunit omega family.</text>
</comment>
<dbReference type="EMBL" id="JBEUWX010000002">
    <property type="protein sequence ID" value="MFA9950797.1"/>
    <property type="molecule type" value="Genomic_DNA"/>
</dbReference>
<protein>
    <recommendedName>
        <fullName evidence="3 11">DNA-directed RNA polymerase subunit omega</fullName>
        <shortName evidence="11">RNAP omega subunit</shortName>
        <ecNumber evidence="2 11">2.7.7.6</ecNumber>
    </recommendedName>
    <alternativeName>
        <fullName evidence="9 11">RNA polymerase omega subunit</fullName>
    </alternativeName>
    <alternativeName>
        <fullName evidence="8 11">Transcriptase subunit omega</fullName>
    </alternativeName>
</protein>
<reference evidence="13" key="1">
    <citation type="submission" date="2024-06" db="EMBL/GenBank/DDBJ databases">
        <title>Radixoralia hellwigii gen. nov., sp nov., isolated from a root canal in the human oral cavity.</title>
        <authorList>
            <person name="Bartsch S."/>
            <person name="Wittmer A."/>
            <person name="Schulz A.-K."/>
            <person name="Neumann-Schaal M."/>
            <person name="Wolf J."/>
            <person name="Gronow S."/>
            <person name="Tennert C."/>
            <person name="Haecker G."/>
            <person name="Cieplik F."/>
            <person name="Al-Ahmad A."/>
        </authorList>
    </citation>
    <scope>NUCLEOTIDE SEQUENCE [LARGE SCALE GENOMIC DNA]</scope>
    <source>
        <strain evidence="13">Wk13</strain>
    </source>
</reference>
<evidence type="ECO:0000256" key="9">
    <source>
        <dbReference type="ARBA" id="ARBA00030998"/>
    </source>
</evidence>
<evidence type="ECO:0000256" key="1">
    <source>
        <dbReference type="ARBA" id="ARBA00006711"/>
    </source>
</evidence>
<accession>A0ABV4UGN9</accession>
<dbReference type="EC" id="2.7.7.6" evidence="2 11"/>
<name>A0ABV4UGN9_9RHOO</name>